<comment type="subcellular location">
    <subcellularLocation>
        <location evidence="1">Cell membrane</location>
        <topology evidence="1">Multi-pass membrane protein</topology>
    </subcellularLocation>
</comment>
<dbReference type="Gene3D" id="3.40.1710.10">
    <property type="entry name" value="abc type-2 transporter like domain"/>
    <property type="match status" value="1"/>
</dbReference>
<dbReference type="GO" id="GO:0005886">
    <property type="term" value="C:plasma membrane"/>
    <property type="evidence" value="ECO:0007669"/>
    <property type="project" value="UniProtKB-SubCell"/>
</dbReference>
<dbReference type="RefSeq" id="WP_037441725.1">
    <property type="nucleotide sequence ID" value="NZ_JPEO01000004.1"/>
</dbReference>
<comment type="caution">
    <text evidence="8">The sequence shown here is derived from an EMBL/GenBank/DDBJ whole genome shotgun (WGS) entry which is preliminary data.</text>
</comment>
<feature type="transmembrane region" description="Helical" evidence="6">
    <location>
        <begin position="257"/>
        <end position="282"/>
    </location>
</feature>
<dbReference type="GO" id="GO:0140359">
    <property type="term" value="F:ABC-type transporter activity"/>
    <property type="evidence" value="ECO:0007669"/>
    <property type="project" value="InterPro"/>
</dbReference>
<keyword evidence="4 6" id="KW-1133">Transmembrane helix</keyword>
<evidence type="ECO:0000256" key="6">
    <source>
        <dbReference type="SAM" id="Phobius"/>
    </source>
</evidence>
<dbReference type="EMBL" id="JPEO01000004">
    <property type="protein sequence ID" value="KFZ37836.1"/>
    <property type="molecule type" value="Genomic_DNA"/>
</dbReference>
<protein>
    <submittedName>
        <fullName evidence="8">ABC transporter</fullName>
    </submittedName>
</protein>
<evidence type="ECO:0000256" key="1">
    <source>
        <dbReference type="ARBA" id="ARBA00004651"/>
    </source>
</evidence>
<evidence type="ECO:0000256" key="2">
    <source>
        <dbReference type="ARBA" id="ARBA00022475"/>
    </source>
</evidence>
<feature type="transmembrane region" description="Helical" evidence="6">
    <location>
        <begin position="182"/>
        <end position="204"/>
    </location>
</feature>
<evidence type="ECO:0000313" key="8">
    <source>
        <dbReference type="EMBL" id="KFZ37836.1"/>
    </source>
</evidence>
<evidence type="ECO:0000259" key="7">
    <source>
        <dbReference type="Pfam" id="PF12698"/>
    </source>
</evidence>
<name>A0A094JZL1_9GAMM</name>
<keyword evidence="2" id="KW-1003">Cell membrane</keyword>
<sequence>MRALLRRELRLLKQDNWQLALISYIPLLGFMLLWWLFSAGLPRQLPVAVVDQDHSSVSRMLERSLDASPVNQVISFTSQSEAIAAMRQGDVFAMVTFPYGLRRELLLGQQPQIDIRYNGQFLLVGKLLSSQLSLSLADGLRKLSRQSLIAHGVPAKLVAPHIEPMTTQTTALFNRNTNYVGFLVPPILVALWQLLAMLIFANALNKELKPERWQQSYQVGWWPIIAAKSLIYLPILLLHGQFMLALLYGYLGLPAAQLLWLLPVQLCLLLSVGLWVATIFFLLADSARVISFCTALFAPAFAYMGITFPTAEMPELAKLWRLLMPSSHYMEAQISLVSYGNVALMWQQCAGMAGFLLLLLPAMLLAYKRRPQNVAAGVGEPTS</sequence>
<keyword evidence="9" id="KW-1185">Reference proteome</keyword>
<evidence type="ECO:0000256" key="3">
    <source>
        <dbReference type="ARBA" id="ARBA00022692"/>
    </source>
</evidence>
<dbReference type="Proteomes" id="UP000029264">
    <property type="component" value="Unassembled WGS sequence"/>
</dbReference>
<feature type="transmembrane region" description="Helical" evidence="6">
    <location>
        <begin position="289"/>
        <end position="311"/>
    </location>
</feature>
<dbReference type="InterPro" id="IPR051449">
    <property type="entry name" value="ABC-2_transporter_component"/>
</dbReference>
<dbReference type="InterPro" id="IPR013525">
    <property type="entry name" value="ABC2_TM"/>
</dbReference>
<dbReference type="AlphaFoldDB" id="A0A094JZL1"/>
<feature type="transmembrane region" description="Helical" evidence="6">
    <location>
        <begin position="225"/>
        <end position="251"/>
    </location>
</feature>
<dbReference type="STRING" id="1515746.HR45_08250"/>
<feature type="domain" description="ABC-2 type transporter transmembrane" evidence="7">
    <location>
        <begin position="18"/>
        <end position="362"/>
    </location>
</feature>
<evidence type="ECO:0000313" key="9">
    <source>
        <dbReference type="Proteomes" id="UP000029264"/>
    </source>
</evidence>
<accession>A0A094JZL1</accession>
<feature type="transmembrane region" description="Helical" evidence="6">
    <location>
        <begin position="345"/>
        <end position="367"/>
    </location>
</feature>
<dbReference type="eggNOG" id="COG1511">
    <property type="taxonomic scope" value="Bacteria"/>
</dbReference>
<evidence type="ECO:0000256" key="4">
    <source>
        <dbReference type="ARBA" id="ARBA00022989"/>
    </source>
</evidence>
<dbReference type="OrthoDB" id="9803577at2"/>
<keyword evidence="3 6" id="KW-0812">Transmembrane</keyword>
<reference evidence="8 9" key="1">
    <citation type="submission" date="2014-06" db="EMBL/GenBank/DDBJ databases">
        <title>Shewanella sp. YQH10.</title>
        <authorList>
            <person name="Liu Y."/>
            <person name="Zeng R."/>
        </authorList>
    </citation>
    <scope>NUCLEOTIDE SEQUENCE [LARGE SCALE GENOMIC DNA]</scope>
    <source>
        <strain evidence="8 9">YQH10</strain>
    </source>
</reference>
<evidence type="ECO:0000256" key="5">
    <source>
        <dbReference type="ARBA" id="ARBA00023136"/>
    </source>
</evidence>
<dbReference type="PANTHER" id="PTHR30294:SF47">
    <property type="entry name" value="INNER MEMBRANE TRANSPORT PERMEASE YHHJ"/>
    <property type="match status" value="1"/>
</dbReference>
<gene>
    <name evidence="8" type="ORF">HR45_08250</name>
</gene>
<dbReference type="Pfam" id="PF12698">
    <property type="entry name" value="ABC2_membrane_3"/>
    <property type="match status" value="1"/>
</dbReference>
<dbReference type="eggNOG" id="COG0842">
    <property type="taxonomic scope" value="Bacteria"/>
</dbReference>
<organism evidence="8 9">
    <name type="scientific">Shewanella mangrovi</name>
    <dbReference type="NCBI Taxonomy" id="1515746"/>
    <lineage>
        <taxon>Bacteria</taxon>
        <taxon>Pseudomonadati</taxon>
        <taxon>Pseudomonadota</taxon>
        <taxon>Gammaproteobacteria</taxon>
        <taxon>Alteromonadales</taxon>
        <taxon>Shewanellaceae</taxon>
        <taxon>Shewanella</taxon>
    </lineage>
</organism>
<keyword evidence="5 6" id="KW-0472">Membrane</keyword>
<dbReference type="PANTHER" id="PTHR30294">
    <property type="entry name" value="MEMBRANE COMPONENT OF ABC TRANSPORTER YHHJ-RELATED"/>
    <property type="match status" value="1"/>
</dbReference>
<feature type="transmembrane region" description="Helical" evidence="6">
    <location>
        <begin position="21"/>
        <end position="37"/>
    </location>
</feature>
<proteinExistence type="predicted"/>